<comment type="cofactor">
    <cofactor evidence="2 6 7">
        <name>Mg(2+)</name>
        <dbReference type="ChEBI" id="CHEBI:18420"/>
    </cofactor>
</comment>
<evidence type="ECO:0000256" key="3">
    <source>
        <dbReference type="ARBA" id="ARBA00022723"/>
    </source>
</evidence>
<evidence type="ECO:0000256" key="6">
    <source>
        <dbReference type="PIRSR" id="PIRSR600760-2"/>
    </source>
</evidence>
<feature type="binding site" evidence="6">
    <location>
        <position position="61"/>
    </location>
    <ligand>
        <name>Mg(2+)</name>
        <dbReference type="ChEBI" id="CHEBI:18420"/>
        <label>1</label>
        <note>catalytic</note>
    </ligand>
</feature>
<gene>
    <name evidence="8" type="ORF">HS18.27</name>
</gene>
<keyword evidence="4 7" id="KW-0378">Hydrolase</keyword>
<keyword evidence="3 6" id="KW-0479">Metal-binding</keyword>
<dbReference type="GO" id="GO:0008934">
    <property type="term" value="F:inositol monophosphate 1-phosphatase activity"/>
    <property type="evidence" value="ECO:0007669"/>
    <property type="project" value="InterPro"/>
</dbReference>
<evidence type="ECO:0000256" key="1">
    <source>
        <dbReference type="ARBA" id="ARBA00001033"/>
    </source>
</evidence>
<reference evidence="8" key="1">
    <citation type="journal article" date="2015" name="PLoS ONE">
        <title>Updated Campylobacter jejuni Capsule PCR Multiplex Typing System and Its Application to Clinical Isolates from South and Southeast Asia.</title>
        <authorList>
            <person name="Poly F."/>
            <person name="Serichantalergs O."/>
            <person name="Kuroiwa J."/>
            <person name="Pootong P."/>
            <person name="Mason C."/>
            <person name="Guerry P."/>
            <person name="Parker C.T."/>
        </authorList>
    </citation>
    <scope>NUCLEOTIDE SEQUENCE</scope>
    <source>
        <strain evidence="8">RM3419</strain>
    </source>
</reference>
<keyword evidence="5 6" id="KW-0460">Magnesium</keyword>
<dbReference type="PANTHER" id="PTHR20854">
    <property type="entry name" value="INOSITOL MONOPHOSPHATASE"/>
    <property type="match status" value="1"/>
</dbReference>
<evidence type="ECO:0000256" key="2">
    <source>
        <dbReference type="ARBA" id="ARBA00001946"/>
    </source>
</evidence>
<sequence>MKELEVAKLACYKAGKFLLNLKEKIINSNNEKDIKLQADLDSEKIICEILSNFFNYPILSEESYNINEEEKKEIYWIVDPLDGSLNFSQDIPICCVSVALYKGNEPILGVVYDFYRDEMFSGLVGIGTWLNNKKISVLNIKKDKKQAVLATGFSTYMNYSRSELEKFITHIQEFKKIRLLGSAALSLAYVACGRVDAYYEKDIAFWDVAAGMALITNSRLVKFKKNGNKCTVSILF</sequence>
<name>A0A0S2UNQ7_CAMJU</name>
<feature type="binding site" evidence="6">
    <location>
        <position position="81"/>
    </location>
    <ligand>
        <name>Mg(2+)</name>
        <dbReference type="ChEBI" id="CHEBI:18420"/>
        <label>1</label>
        <note>catalytic</note>
    </ligand>
</feature>
<dbReference type="EMBL" id="KT932997">
    <property type="protein sequence ID" value="ALP69069.1"/>
    <property type="molecule type" value="Genomic_DNA"/>
</dbReference>
<comment type="similarity">
    <text evidence="7">Belongs to the inositol monophosphatase superfamily.</text>
</comment>
<dbReference type="EC" id="3.1.3.25" evidence="7"/>
<dbReference type="InterPro" id="IPR000760">
    <property type="entry name" value="Inositol_monophosphatase-like"/>
</dbReference>
<dbReference type="RefSeq" id="WP_070290093.1">
    <property type="nucleotide sequence ID" value="NZ_PHYQ01000005.1"/>
</dbReference>
<dbReference type="CDD" id="cd01639">
    <property type="entry name" value="IMPase"/>
    <property type="match status" value="1"/>
</dbReference>
<evidence type="ECO:0000256" key="4">
    <source>
        <dbReference type="ARBA" id="ARBA00022801"/>
    </source>
</evidence>
<dbReference type="InterPro" id="IPR020583">
    <property type="entry name" value="Inositol_monoP_metal-BS"/>
</dbReference>
<dbReference type="Gene3D" id="3.40.190.80">
    <property type="match status" value="1"/>
</dbReference>
<accession>A0A0S2UNQ7</accession>
<feature type="binding site" evidence="6">
    <location>
        <position position="82"/>
    </location>
    <ligand>
        <name>Mg(2+)</name>
        <dbReference type="ChEBI" id="CHEBI:18420"/>
        <label>1</label>
        <note>catalytic</note>
    </ligand>
</feature>
<feature type="binding site" evidence="6">
    <location>
        <position position="79"/>
    </location>
    <ligand>
        <name>Mg(2+)</name>
        <dbReference type="ChEBI" id="CHEBI:18420"/>
        <label>1</label>
        <note>catalytic</note>
    </ligand>
</feature>
<dbReference type="AlphaFoldDB" id="A0A0S2UNQ7"/>
<proteinExistence type="inferred from homology"/>
<comment type="catalytic activity">
    <reaction evidence="1 7">
        <text>a myo-inositol phosphate + H2O = myo-inositol + phosphate</text>
        <dbReference type="Rhea" id="RHEA:24056"/>
        <dbReference type="ChEBI" id="CHEBI:15377"/>
        <dbReference type="ChEBI" id="CHEBI:17268"/>
        <dbReference type="ChEBI" id="CHEBI:43474"/>
        <dbReference type="ChEBI" id="CHEBI:84139"/>
        <dbReference type="EC" id="3.1.3.25"/>
    </reaction>
</comment>
<dbReference type="GO" id="GO:0046872">
    <property type="term" value="F:metal ion binding"/>
    <property type="evidence" value="ECO:0007669"/>
    <property type="project" value="UniProtKB-KW"/>
</dbReference>
<evidence type="ECO:0000313" key="8">
    <source>
        <dbReference type="EMBL" id="ALP69069.1"/>
    </source>
</evidence>
<dbReference type="PANTHER" id="PTHR20854:SF4">
    <property type="entry name" value="INOSITOL-1-MONOPHOSPHATASE-RELATED"/>
    <property type="match status" value="1"/>
</dbReference>
<dbReference type="SUPFAM" id="SSF56655">
    <property type="entry name" value="Carbohydrate phosphatase"/>
    <property type="match status" value="1"/>
</dbReference>
<feature type="binding site" evidence="6">
    <location>
        <position position="207"/>
    </location>
    <ligand>
        <name>Mg(2+)</name>
        <dbReference type="ChEBI" id="CHEBI:18420"/>
        <label>1</label>
        <note>catalytic</note>
    </ligand>
</feature>
<dbReference type="Pfam" id="PF00459">
    <property type="entry name" value="Inositol_P"/>
    <property type="match status" value="1"/>
</dbReference>
<dbReference type="InterPro" id="IPR033942">
    <property type="entry name" value="IMPase"/>
</dbReference>
<dbReference type="PRINTS" id="PR00377">
    <property type="entry name" value="IMPHPHTASES"/>
</dbReference>
<evidence type="ECO:0000256" key="5">
    <source>
        <dbReference type="ARBA" id="ARBA00022842"/>
    </source>
</evidence>
<evidence type="ECO:0000256" key="7">
    <source>
        <dbReference type="RuleBase" id="RU364068"/>
    </source>
</evidence>
<organism evidence="8">
    <name type="scientific">Campylobacter jejuni subsp. jejuni</name>
    <dbReference type="NCBI Taxonomy" id="32022"/>
    <lineage>
        <taxon>Bacteria</taxon>
        <taxon>Pseudomonadati</taxon>
        <taxon>Campylobacterota</taxon>
        <taxon>Epsilonproteobacteria</taxon>
        <taxon>Campylobacterales</taxon>
        <taxon>Campylobacteraceae</taxon>
        <taxon>Campylobacter</taxon>
    </lineage>
</organism>
<dbReference type="Gene3D" id="3.30.540.10">
    <property type="entry name" value="Fructose-1,6-Bisphosphatase, subunit A, domain 1"/>
    <property type="match status" value="1"/>
</dbReference>
<protein>
    <recommendedName>
        <fullName evidence="7">Inositol-1-monophosphatase</fullName>
        <ecNumber evidence="7">3.1.3.25</ecNumber>
    </recommendedName>
</protein>
<dbReference type="GO" id="GO:0006020">
    <property type="term" value="P:inositol metabolic process"/>
    <property type="evidence" value="ECO:0007669"/>
    <property type="project" value="TreeGrafter"/>
</dbReference>
<dbReference type="PROSITE" id="PS00629">
    <property type="entry name" value="IMP_1"/>
    <property type="match status" value="1"/>
</dbReference>
<dbReference type="GO" id="GO:0007165">
    <property type="term" value="P:signal transduction"/>
    <property type="evidence" value="ECO:0007669"/>
    <property type="project" value="TreeGrafter"/>
</dbReference>